<proteinExistence type="inferred from homology"/>
<feature type="compositionally biased region" description="Basic and acidic residues" evidence="10">
    <location>
        <begin position="30"/>
        <end position="42"/>
    </location>
</feature>
<keyword evidence="5" id="KW-0378">Hydrolase</keyword>
<dbReference type="Pfam" id="PF00270">
    <property type="entry name" value="DEAD"/>
    <property type="match status" value="1"/>
</dbReference>
<dbReference type="PROSITE" id="PS51192">
    <property type="entry name" value="HELICASE_ATP_BIND_1"/>
    <property type="match status" value="1"/>
</dbReference>
<reference evidence="13 14" key="1">
    <citation type="journal article" date="2017" name="Gigascience">
        <title>Genome sequence of the small brown planthopper, Laodelphax striatellus.</title>
        <authorList>
            <person name="Zhu J."/>
            <person name="Jiang F."/>
            <person name="Wang X."/>
            <person name="Yang P."/>
            <person name="Bao Y."/>
            <person name="Zhao W."/>
            <person name="Wang W."/>
            <person name="Lu H."/>
            <person name="Wang Q."/>
            <person name="Cui N."/>
            <person name="Li J."/>
            <person name="Chen X."/>
            <person name="Luo L."/>
            <person name="Yu J."/>
            <person name="Kang L."/>
            <person name="Cui F."/>
        </authorList>
    </citation>
    <scope>NUCLEOTIDE SEQUENCE [LARGE SCALE GENOMIC DNA]</scope>
    <source>
        <strain evidence="13">Lst14</strain>
    </source>
</reference>
<dbReference type="GO" id="GO:0000460">
    <property type="term" value="P:maturation of 5.8S rRNA"/>
    <property type="evidence" value="ECO:0007669"/>
    <property type="project" value="TreeGrafter"/>
</dbReference>
<dbReference type="Pfam" id="PF00271">
    <property type="entry name" value="Helicase_C"/>
    <property type="match status" value="1"/>
</dbReference>
<name>A0A482XJF1_LAOST</name>
<keyword evidence="9" id="KW-0175">Coiled coil</keyword>
<evidence type="ECO:0000256" key="2">
    <source>
        <dbReference type="ARBA" id="ARBA00010140"/>
    </source>
</evidence>
<keyword evidence="3" id="KW-0698">rRNA processing</keyword>
<evidence type="ECO:0000256" key="6">
    <source>
        <dbReference type="ARBA" id="ARBA00022806"/>
    </source>
</evidence>
<dbReference type="FunCoup" id="A0A482XJF1">
    <property type="interactions" value="2359"/>
</dbReference>
<dbReference type="AlphaFoldDB" id="A0A482XJF1"/>
<dbReference type="SMART" id="SM01142">
    <property type="entry name" value="DSHCT"/>
    <property type="match status" value="1"/>
</dbReference>
<dbReference type="InterPro" id="IPR025696">
    <property type="entry name" value="Beta-barrel_MTR4"/>
</dbReference>
<evidence type="ECO:0000256" key="4">
    <source>
        <dbReference type="ARBA" id="ARBA00022741"/>
    </source>
</evidence>
<evidence type="ECO:0000313" key="14">
    <source>
        <dbReference type="Proteomes" id="UP000291343"/>
    </source>
</evidence>
<gene>
    <name evidence="13" type="ORF">LSTR_LSTR010580</name>
</gene>
<dbReference type="GO" id="GO:0016787">
    <property type="term" value="F:hydrolase activity"/>
    <property type="evidence" value="ECO:0007669"/>
    <property type="project" value="UniProtKB-KW"/>
</dbReference>
<dbReference type="InterPro" id="IPR050699">
    <property type="entry name" value="RNA-DNA_Helicase"/>
</dbReference>
<dbReference type="FunFam" id="3.40.50.300:FF:000083">
    <property type="entry name" value="ATP-dependent RNA helicase DOB1"/>
    <property type="match status" value="1"/>
</dbReference>
<evidence type="ECO:0000259" key="11">
    <source>
        <dbReference type="PROSITE" id="PS51192"/>
    </source>
</evidence>
<keyword evidence="4" id="KW-0547">Nucleotide-binding</keyword>
<evidence type="ECO:0000256" key="7">
    <source>
        <dbReference type="ARBA" id="ARBA00022840"/>
    </source>
</evidence>
<dbReference type="EMBL" id="QKKF02008541">
    <property type="protein sequence ID" value="RZF45629.1"/>
    <property type="molecule type" value="Genomic_DNA"/>
</dbReference>
<protein>
    <recommendedName>
        <fullName evidence="15">Helicase ATP-binding domain-containing protein</fullName>
    </recommendedName>
</protein>
<dbReference type="PANTHER" id="PTHR12131:SF7">
    <property type="entry name" value="EXOSOME RNA HELICASE MTR4"/>
    <property type="match status" value="1"/>
</dbReference>
<dbReference type="CDD" id="cd18795">
    <property type="entry name" value="SF2_C_Ski2"/>
    <property type="match status" value="1"/>
</dbReference>
<dbReference type="Pfam" id="PF13234">
    <property type="entry name" value="MTR4_beta-barrel"/>
    <property type="match status" value="1"/>
</dbReference>
<sequence>MADFDPLDIFKAFNENGEESDVSESDHEDTDTKKEVEEDAKPDTSLLAVEESTDTKPVDNEADEERPVLGAKRVLDSECKEDELPSKIIKNESFMDGINLDNLSSRVKVITVETVEKCTHELAIPPDMEYVPLRPLGTPAKEYPFILDPFQKEAILCIDNNQSVLVSAHTSAGKTVVAEYSIAMSLREKQRVIYTTPIKALSNQKYREFHEEFRDVGLVTGDVTINPSASCLIMTTEILRNMLYRGSEIMREVGWVVFDEIHYMRNKERGVVWEETLILLPDNVHYVFLSATIPNARQFAEWVAHLHHQPCHVVYTDYRPVPLQHYLFPAGGEGIHLIVDEHGQFREDNFTSAMTVLANAGDAAKGDRDRGRRGGQKQGGDSNCFKIVKMIMERNFAPVIVFSFSKKECEMYAMMMSQLNLNSNEERELVNEVFNNAMSVLSEEDRKLPQVELVLPLLWRGIGIHHGGLLPILKETIEILFSEGLIKALFATETFAMGLNMPARTVLFTGARKFDGKENRSLTSGEYIQMSGRAGRRGLDDKGIVILMVDERLSEKSAKEILQGEADPINSAFHLTYNMVLNLLRVEEINPEYMLERSFFQFQNNTSIPNLVNKIKELEEKESRVIVPKESQVASYYSIRDHLKQLSAQFQQYITKPEYLTAFLQPGRMIKIKDETDEYDWGIVINFKKVNASKGGKNPATSKGSLEIEVLLHLEESQLKAPPKPCPEGAAGEVEVVKLSNTVVNQISSIRLYYPSDLRPPDSRKFVLKLIHEVKKRFTDGVPLLNPIDDMKITDPGFKQICEQIEQYEERLFKHPLHGSPDLQDLYAKYTEKIKIEKELKSAKLDLKASMSLLHMEDLKCRKRVLRRLGYCTASDVIEMKGRVACELSSGEELLLTEMIFNGVFNDLTVPQLVALLSCFVCDEKSKELPKRTEELRGPLRKMQELARRVARVSIESKLEMDEDEYVESLKPFLADVCYAWCLGSSFLQICEMTDIFEGSIIRCMRRLEELLRQMVQASKNIGNTDLENKFSEAIKVIKRDIVFAASLYL</sequence>
<dbReference type="PIRSF" id="PIRSF005198">
    <property type="entry name" value="Antiviral_helicase_SKI2"/>
    <property type="match status" value="1"/>
</dbReference>
<dbReference type="SMR" id="A0A482XJF1"/>
<dbReference type="InterPro" id="IPR011545">
    <property type="entry name" value="DEAD/DEAH_box_helicase_dom"/>
</dbReference>
<evidence type="ECO:0000256" key="9">
    <source>
        <dbReference type="SAM" id="Coils"/>
    </source>
</evidence>
<dbReference type="InterPro" id="IPR001650">
    <property type="entry name" value="Helicase_C-like"/>
</dbReference>
<dbReference type="InterPro" id="IPR012961">
    <property type="entry name" value="Ski2/MTR4_C"/>
</dbReference>
<dbReference type="FunFam" id="3.40.50.300:FF:000141">
    <property type="entry name" value="ATP-dependent RNA helicase DOB1"/>
    <property type="match status" value="1"/>
</dbReference>
<dbReference type="Pfam" id="PF08148">
    <property type="entry name" value="DSHCT"/>
    <property type="match status" value="1"/>
</dbReference>
<feature type="compositionally biased region" description="Acidic residues" evidence="10">
    <location>
        <begin position="16"/>
        <end position="29"/>
    </location>
</feature>
<accession>A0A482XJF1</accession>
<dbReference type="Proteomes" id="UP000291343">
    <property type="component" value="Unassembled WGS sequence"/>
</dbReference>
<dbReference type="SUPFAM" id="SSF52540">
    <property type="entry name" value="P-loop containing nucleoside triphosphate hydrolases"/>
    <property type="match status" value="1"/>
</dbReference>
<feature type="domain" description="Helicase ATP-binding" evidence="11">
    <location>
        <begin position="155"/>
        <end position="311"/>
    </location>
</feature>
<dbReference type="SMART" id="SM00487">
    <property type="entry name" value="DEXDc"/>
    <property type="match status" value="1"/>
</dbReference>
<keyword evidence="7" id="KW-0067">ATP-binding</keyword>
<dbReference type="OrthoDB" id="64767at2759"/>
<evidence type="ECO:0000313" key="13">
    <source>
        <dbReference type="EMBL" id="RZF45629.1"/>
    </source>
</evidence>
<dbReference type="Gene3D" id="1.10.3380.30">
    <property type="match status" value="2"/>
</dbReference>
<comment type="similarity">
    <text evidence="2">Belongs to the helicase family. SKI2 subfamily.</text>
</comment>
<evidence type="ECO:0000256" key="3">
    <source>
        <dbReference type="ARBA" id="ARBA00022552"/>
    </source>
</evidence>
<feature type="region of interest" description="Disordered" evidence="10">
    <location>
        <begin position="361"/>
        <end position="380"/>
    </location>
</feature>
<dbReference type="GO" id="GO:0005524">
    <property type="term" value="F:ATP binding"/>
    <property type="evidence" value="ECO:0007669"/>
    <property type="project" value="UniProtKB-KW"/>
</dbReference>
<dbReference type="GO" id="GO:0005634">
    <property type="term" value="C:nucleus"/>
    <property type="evidence" value="ECO:0007669"/>
    <property type="project" value="UniProtKB-SubCell"/>
</dbReference>
<dbReference type="FunFam" id="1.10.3380.30:FF:000002">
    <property type="entry name" value="superkiller viralicidic activity 2-like 2"/>
    <property type="match status" value="1"/>
</dbReference>
<evidence type="ECO:0008006" key="15">
    <source>
        <dbReference type="Google" id="ProtNLM"/>
    </source>
</evidence>
<dbReference type="Gene3D" id="2.40.30.300">
    <property type="match status" value="1"/>
</dbReference>
<dbReference type="InParanoid" id="A0A482XJF1"/>
<evidence type="ECO:0000259" key="12">
    <source>
        <dbReference type="PROSITE" id="PS51194"/>
    </source>
</evidence>
<feature type="domain" description="Helicase C-terminal" evidence="12">
    <location>
        <begin position="386"/>
        <end position="587"/>
    </location>
</feature>
<evidence type="ECO:0000256" key="1">
    <source>
        <dbReference type="ARBA" id="ARBA00004123"/>
    </source>
</evidence>
<keyword evidence="6" id="KW-0347">Helicase</keyword>
<dbReference type="PROSITE" id="PS51194">
    <property type="entry name" value="HELICASE_CTER"/>
    <property type="match status" value="1"/>
</dbReference>
<dbReference type="InterPro" id="IPR016438">
    <property type="entry name" value="SKI2-like"/>
</dbReference>
<feature type="region of interest" description="Disordered" evidence="10">
    <location>
        <begin position="1"/>
        <end position="64"/>
    </location>
</feature>
<dbReference type="PANTHER" id="PTHR12131">
    <property type="entry name" value="ATP-DEPENDENT RNA AND DNA HELICASE"/>
    <property type="match status" value="1"/>
</dbReference>
<comment type="caution">
    <text evidence="13">The sequence shown here is derived from an EMBL/GenBank/DDBJ whole genome shotgun (WGS) entry which is preliminary data.</text>
</comment>
<keyword evidence="14" id="KW-1185">Reference proteome</keyword>
<dbReference type="CDD" id="cd18024">
    <property type="entry name" value="DEXHc_Mtr4-like"/>
    <property type="match status" value="1"/>
</dbReference>
<evidence type="ECO:0000256" key="8">
    <source>
        <dbReference type="ARBA" id="ARBA00023242"/>
    </source>
</evidence>
<keyword evidence="8" id="KW-0539">Nucleus</keyword>
<dbReference type="GO" id="GO:0003724">
    <property type="term" value="F:RNA helicase activity"/>
    <property type="evidence" value="ECO:0007669"/>
    <property type="project" value="InterPro"/>
</dbReference>
<dbReference type="Pfam" id="PF21408">
    <property type="entry name" value="MTR4-like_stalk"/>
    <property type="match status" value="1"/>
</dbReference>
<organism evidence="13 14">
    <name type="scientific">Laodelphax striatellus</name>
    <name type="common">Small brown planthopper</name>
    <name type="synonym">Delphax striatella</name>
    <dbReference type="NCBI Taxonomy" id="195883"/>
    <lineage>
        <taxon>Eukaryota</taxon>
        <taxon>Metazoa</taxon>
        <taxon>Ecdysozoa</taxon>
        <taxon>Arthropoda</taxon>
        <taxon>Hexapoda</taxon>
        <taxon>Insecta</taxon>
        <taxon>Pterygota</taxon>
        <taxon>Neoptera</taxon>
        <taxon>Paraneoptera</taxon>
        <taxon>Hemiptera</taxon>
        <taxon>Auchenorrhyncha</taxon>
        <taxon>Fulgoroidea</taxon>
        <taxon>Delphacidae</taxon>
        <taxon>Criomorphinae</taxon>
        <taxon>Laodelphax</taxon>
    </lineage>
</organism>
<dbReference type="InterPro" id="IPR048392">
    <property type="entry name" value="MTR4-like_stalk"/>
</dbReference>
<evidence type="ECO:0000256" key="10">
    <source>
        <dbReference type="SAM" id="MobiDB-lite"/>
    </source>
</evidence>
<feature type="coiled-coil region" evidence="9">
    <location>
        <begin position="1001"/>
        <end position="1028"/>
    </location>
</feature>
<dbReference type="InterPro" id="IPR014001">
    <property type="entry name" value="Helicase_ATP-bd"/>
</dbReference>
<dbReference type="Gene3D" id="3.40.50.300">
    <property type="entry name" value="P-loop containing nucleotide triphosphate hydrolases"/>
    <property type="match status" value="2"/>
</dbReference>
<dbReference type="STRING" id="195883.A0A482XJF1"/>
<dbReference type="GO" id="GO:0003723">
    <property type="term" value="F:RNA binding"/>
    <property type="evidence" value="ECO:0007669"/>
    <property type="project" value="InterPro"/>
</dbReference>
<dbReference type="FunFam" id="2.40.30.300:FF:000001">
    <property type="entry name" value="Mtr4 exosome RNA helicase"/>
    <property type="match status" value="1"/>
</dbReference>
<dbReference type="SMART" id="SM00490">
    <property type="entry name" value="HELICc"/>
    <property type="match status" value="1"/>
</dbReference>
<comment type="subcellular location">
    <subcellularLocation>
        <location evidence="1">Nucleus</location>
    </subcellularLocation>
</comment>
<dbReference type="GO" id="GO:0006401">
    <property type="term" value="P:RNA catabolic process"/>
    <property type="evidence" value="ECO:0007669"/>
    <property type="project" value="InterPro"/>
</dbReference>
<evidence type="ECO:0000256" key="5">
    <source>
        <dbReference type="ARBA" id="ARBA00022801"/>
    </source>
</evidence>
<dbReference type="InterPro" id="IPR027417">
    <property type="entry name" value="P-loop_NTPase"/>
</dbReference>